<comment type="caution">
    <text evidence="1">The sequence shown here is derived from an EMBL/GenBank/DDBJ whole genome shotgun (WGS) entry which is preliminary data.</text>
</comment>
<protein>
    <recommendedName>
        <fullName evidence="3">Nucleotidyltransferase family protein</fullName>
    </recommendedName>
</protein>
<evidence type="ECO:0008006" key="3">
    <source>
        <dbReference type="Google" id="ProtNLM"/>
    </source>
</evidence>
<dbReference type="Pfam" id="PF14907">
    <property type="entry name" value="NTP_transf_5"/>
    <property type="match status" value="1"/>
</dbReference>
<dbReference type="Proteomes" id="UP000283589">
    <property type="component" value="Unassembled WGS sequence"/>
</dbReference>
<dbReference type="AlphaFoldDB" id="A0A412WX35"/>
<evidence type="ECO:0000313" key="1">
    <source>
        <dbReference type="EMBL" id="RGV32162.1"/>
    </source>
</evidence>
<organism evidence="1 2">
    <name type="scientific">Butyricimonas virosa</name>
    <dbReference type="NCBI Taxonomy" id="544645"/>
    <lineage>
        <taxon>Bacteria</taxon>
        <taxon>Pseudomonadati</taxon>
        <taxon>Bacteroidota</taxon>
        <taxon>Bacteroidia</taxon>
        <taxon>Bacteroidales</taxon>
        <taxon>Odoribacteraceae</taxon>
        <taxon>Butyricimonas</taxon>
    </lineage>
</organism>
<accession>A0A412WX35</accession>
<dbReference type="EMBL" id="QRZA01000023">
    <property type="protein sequence ID" value="RGV32162.1"/>
    <property type="molecule type" value="Genomic_DNA"/>
</dbReference>
<dbReference type="RefSeq" id="WP_118261063.1">
    <property type="nucleotide sequence ID" value="NZ_QRZA01000023.1"/>
</dbReference>
<name>A0A412WX35_9BACT</name>
<gene>
    <name evidence="1" type="ORF">DWW18_14840</name>
</gene>
<dbReference type="InterPro" id="IPR039498">
    <property type="entry name" value="NTP_transf_5"/>
</dbReference>
<sequence>MKEEHKELLCLLKKAIATEDNGEPITITDWGNVYRNATKQSVAAIIFDLLERKGGNVVLPKRLMVEWLGQSLFQKSIYEQYVQAISKLASFYATQHIQMLLLKGYGLSLNYPKPELRNVGDIDIYLFGEKEFGDNMVEREPNIPVNRTYHKHPNFSYEGAAVENHGKFFDNEKHKSNGSFELRLKELLDEDGRNLIQSPISNCFLPSPTFNALFLLRHAGEHFATNEISLRHVLDLGFFFERFHNEIDWNYVLSVYNEEGIKRFYDSIATICIRDLGFNEVSFNGYTHSYELADKVLDDIFEDKQALPMSTSGIAGIKKIRYGIGKSLRWWNNRWKYRMVYNENLLESFLWLSINRIKH</sequence>
<proteinExistence type="predicted"/>
<reference evidence="1 2" key="1">
    <citation type="submission" date="2018-08" db="EMBL/GenBank/DDBJ databases">
        <title>A genome reference for cultivated species of the human gut microbiota.</title>
        <authorList>
            <person name="Zou Y."/>
            <person name="Xue W."/>
            <person name="Luo G."/>
        </authorList>
    </citation>
    <scope>NUCLEOTIDE SEQUENCE [LARGE SCALE GENOMIC DNA]</scope>
    <source>
        <strain evidence="1 2">AF14-49</strain>
    </source>
</reference>
<evidence type="ECO:0000313" key="2">
    <source>
        <dbReference type="Proteomes" id="UP000283589"/>
    </source>
</evidence>